<dbReference type="Pfam" id="PF04200">
    <property type="entry name" value="Lipoprotein_17"/>
    <property type="match status" value="1"/>
</dbReference>
<accession>A0A4R6IFJ9</accession>
<dbReference type="RefSeq" id="WP_166623178.1">
    <property type="nucleotide sequence ID" value="NZ_NNCE01000002.1"/>
</dbReference>
<evidence type="ECO:0000313" key="4">
    <source>
        <dbReference type="Proteomes" id="UP000295518"/>
    </source>
</evidence>
<comment type="caution">
    <text evidence="3">The sequence shown here is derived from an EMBL/GenBank/DDBJ whole genome shotgun (WGS) entry which is preliminary data.</text>
</comment>
<keyword evidence="1" id="KW-0175">Coiled coil</keyword>
<reference evidence="3 4" key="1">
    <citation type="submission" date="2019-03" db="EMBL/GenBank/DDBJ databases">
        <title>Genomic Encyclopedia of Archaeal and Bacterial Type Strains, Phase II (KMG-II): from individual species to whole genera.</title>
        <authorList>
            <person name="Goeker M."/>
        </authorList>
    </citation>
    <scope>NUCLEOTIDE SEQUENCE [LARGE SCALE GENOMIC DNA]</scope>
    <source>
        <strain evidence="3 4">ATCC 700618</strain>
    </source>
</reference>
<keyword evidence="4" id="KW-1185">Reference proteome</keyword>
<proteinExistence type="predicted"/>
<name>A0A4R6IFJ9_9MOLU</name>
<dbReference type="AlphaFoldDB" id="A0A4R6IFJ9"/>
<dbReference type="InterPro" id="IPR007326">
    <property type="entry name" value="Lipoprotein-assoc_dom"/>
</dbReference>
<sequence>MESKIATLTRNEVNSYFPAIQLGTLPDKIIESDDVNFVDKYLVKLHEGENKKLDLNILTSISLDKFNYGIDGRILRSEESETKTITVTGFAIPDEKQSKKDVEALKSELQSWKNLVSHTKQRQIASQVNYQNFYDLLRDIRKNIANNGAIITLGKPTPNDATGSIEFKNVTISKNNQVSSPITLVISGFRKVDLVAKSWFDKWTKRTNWKVQQYQSQNKLAFTRSTLTSVWNKQNNIVDKFNAVLENNLVLSDTPVTLDGYNVFFNLQRIETDADATTMDVEFYLSKTIGNVVTYFNHDGTMVTEFDAINRAKATLTGIVSDAAQIQAQIDSVMSEDEGAGIYDNFSNVEDFENYFNNSPDAIMRRIDPIISRGLWGKLIYNQTGYYAIAKFTNIRLLNKNNPEDQVKIRKFMAIDAVKEKLLWKYNALRLRIFSISVELNGTTGEILVGGLHRNGGGGWYLSTPRNQQIANGKLYEEFVE</sequence>
<protein>
    <submittedName>
        <fullName evidence="3">Lipoprotein-associated protein</fullName>
    </submittedName>
</protein>
<dbReference type="EMBL" id="SNWN01000010">
    <property type="protein sequence ID" value="TDO20556.1"/>
    <property type="molecule type" value="Genomic_DNA"/>
</dbReference>
<feature type="domain" description="Lipoprotein-associated type-17" evidence="2">
    <location>
        <begin position="121"/>
        <end position="191"/>
    </location>
</feature>
<evidence type="ECO:0000259" key="2">
    <source>
        <dbReference type="Pfam" id="PF04200"/>
    </source>
</evidence>
<keyword evidence="3" id="KW-0449">Lipoprotein</keyword>
<organism evidence="3 4">
    <name type="scientific">Mycoplasma testudineum</name>
    <dbReference type="NCBI Taxonomy" id="244584"/>
    <lineage>
        <taxon>Bacteria</taxon>
        <taxon>Bacillati</taxon>
        <taxon>Mycoplasmatota</taxon>
        <taxon>Mollicutes</taxon>
        <taxon>Mycoplasmataceae</taxon>
        <taxon>Mycoplasma</taxon>
    </lineage>
</organism>
<dbReference type="Proteomes" id="UP000295518">
    <property type="component" value="Unassembled WGS sequence"/>
</dbReference>
<gene>
    <name evidence="3" type="ORF">EI74_0392</name>
</gene>
<feature type="coiled-coil region" evidence="1">
    <location>
        <begin position="95"/>
        <end position="122"/>
    </location>
</feature>
<evidence type="ECO:0000256" key="1">
    <source>
        <dbReference type="SAM" id="Coils"/>
    </source>
</evidence>
<evidence type="ECO:0000313" key="3">
    <source>
        <dbReference type="EMBL" id="TDO20556.1"/>
    </source>
</evidence>